<feature type="region of interest" description="Disordered" evidence="1">
    <location>
        <begin position="447"/>
        <end position="604"/>
    </location>
</feature>
<proteinExistence type="predicted"/>
<evidence type="ECO:0000256" key="1">
    <source>
        <dbReference type="SAM" id="MobiDB-lite"/>
    </source>
</evidence>
<feature type="region of interest" description="Disordered" evidence="1">
    <location>
        <begin position="110"/>
        <end position="130"/>
    </location>
</feature>
<feature type="compositionally biased region" description="Pro residues" evidence="1">
    <location>
        <begin position="178"/>
        <end position="197"/>
    </location>
</feature>
<feature type="region of interest" description="Disordered" evidence="1">
    <location>
        <begin position="153"/>
        <end position="233"/>
    </location>
</feature>
<protein>
    <submittedName>
        <fullName evidence="2">Uncharacterized protein</fullName>
    </submittedName>
</protein>
<dbReference type="Proteomes" id="UP001153069">
    <property type="component" value="Unassembled WGS sequence"/>
</dbReference>
<feature type="region of interest" description="Disordered" evidence="1">
    <location>
        <begin position="771"/>
        <end position="793"/>
    </location>
</feature>
<feature type="compositionally biased region" description="Low complexity" evidence="1">
    <location>
        <begin position="578"/>
        <end position="588"/>
    </location>
</feature>
<dbReference type="OrthoDB" id="49093at2759"/>
<feature type="compositionally biased region" description="Polar residues" evidence="1">
    <location>
        <begin position="210"/>
        <end position="227"/>
    </location>
</feature>
<dbReference type="AlphaFoldDB" id="A0A9N8D9Q3"/>
<feature type="region of interest" description="Disordered" evidence="1">
    <location>
        <begin position="1"/>
        <end position="63"/>
    </location>
</feature>
<keyword evidence="3" id="KW-1185">Reference proteome</keyword>
<sequence length="793" mass="86564">MTNSGRPTFQPFKPIVPAKRRSVRGGLRGTSRSKVFITNLSAVQEDPNSPDTTQDRSETKESLPSFDASFATVSNSQHNNMSSQGNVRHPTSTSFPYPPAEAAAQSLFPHQTHQPHQMPNFSTPSRFPQGPPFFRGPSRDHGNQRMAFRVAPRGYPHTPTRRPLIHPTHGMPGGMPGPHGPYPMPGWPAFRGPPPGPVSQWKAQPAGYQPPNNTSGSMAKGASSSVASEPPTCESSKKAARLLLDTALDIVTTCSVESQDDKPNRKSTDAETMKPPPTPLTPIRKIVCHDLEGKKLVQAVSASPSSVHSGKQPEVSRQVEEEEYNGKSQIPDSPGQAFLSFIDDMSESNGGLTMDENSIARQLGSIDNFNFLPYLEEDSGQKTCSPPMIPFLSKSPQLSWEMTEEDSAAAFNASSHVGNVQEPAKQDLQHQPKPSDPLTRANLSFERTASSAAQSVFRRGGTPARLGGNGDDSDRARLEPEGDIGRVQRSWSDQSSLGYEREAARQMSRDDMDSKADESETTSAREAPQMPSLPHRQIPPPPFPGGNFQRLPQSTQIQPRPATSAFARPPPSFAMPHSSGSGAGSNAAKPSYVPGIETSRSFPSHQMYPIRPPQNSKERCIPLTNPVPTVHFGSSPGQANDQTLPEFSELVNFPNNLRQTRSLPVGMRCCVMCGGIRPTCSRIRSRKNKGLSPSREMSAMSCDDFVTIPTQNKGLCTICDISVWVVKESGCQIKWCKGCKNFRQWASFGEKGFATKCARCRERQREKYALLKDAKMRGQNGNQMKGAPRKGGR</sequence>
<organism evidence="2 3">
    <name type="scientific">Seminavis robusta</name>
    <dbReference type="NCBI Taxonomy" id="568900"/>
    <lineage>
        <taxon>Eukaryota</taxon>
        <taxon>Sar</taxon>
        <taxon>Stramenopiles</taxon>
        <taxon>Ochrophyta</taxon>
        <taxon>Bacillariophyta</taxon>
        <taxon>Bacillariophyceae</taxon>
        <taxon>Bacillariophycidae</taxon>
        <taxon>Naviculales</taxon>
        <taxon>Naviculaceae</taxon>
        <taxon>Seminavis</taxon>
    </lineage>
</organism>
<feature type="compositionally biased region" description="Polar residues" evidence="1">
    <location>
        <begin position="30"/>
        <end position="52"/>
    </location>
</feature>
<feature type="region of interest" description="Disordered" evidence="1">
    <location>
        <begin position="299"/>
        <end position="337"/>
    </location>
</feature>
<feature type="compositionally biased region" description="Polar residues" evidence="1">
    <location>
        <begin position="300"/>
        <end position="309"/>
    </location>
</feature>
<feature type="compositionally biased region" description="Basic and acidic residues" evidence="1">
    <location>
        <begin position="472"/>
        <end position="486"/>
    </location>
</feature>
<feature type="compositionally biased region" description="Polar residues" evidence="1">
    <location>
        <begin position="110"/>
        <end position="123"/>
    </location>
</feature>
<gene>
    <name evidence="2" type="ORF">SEMRO_6_G004910.1</name>
</gene>
<accession>A0A9N8D9Q3</accession>
<feature type="compositionally biased region" description="Basic and acidic residues" evidence="1">
    <location>
        <begin position="259"/>
        <end position="272"/>
    </location>
</feature>
<name>A0A9N8D9Q3_9STRA</name>
<feature type="region of interest" description="Disordered" evidence="1">
    <location>
        <begin position="255"/>
        <end position="283"/>
    </location>
</feature>
<reference evidence="2" key="1">
    <citation type="submission" date="2020-06" db="EMBL/GenBank/DDBJ databases">
        <authorList>
            <consortium name="Plant Systems Biology data submission"/>
        </authorList>
    </citation>
    <scope>NUCLEOTIDE SEQUENCE</scope>
    <source>
        <strain evidence="2">D6</strain>
    </source>
</reference>
<evidence type="ECO:0000313" key="3">
    <source>
        <dbReference type="Proteomes" id="UP001153069"/>
    </source>
</evidence>
<feature type="region of interest" description="Disordered" evidence="1">
    <location>
        <begin position="421"/>
        <end position="440"/>
    </location>
</feature>
<dbReference type="EMBL" id="CAICTM010000006">
    <property type="protein sequence ID" value="CAB9496520.1"/>
    <property type="molecule type" value="Genomic_DNA"/>
</dbReference>
<evidence type="ECO:0000313" key="2">
    <source>
        <dbReference type="EMBL" id="CAB9496520.1"/>
    </source>
</evidence>
<comment type="caution">
    <text evidence="2">The sequence shown here is derived from an EMBL/GenBank/DDBJ whole genome shotgun (WGS) entry which is preliminary data.</text>
</comment>
<feature type="compositionally biased region" description="Basic and acidic residues" evidence="1">
    <location>
        <begin position="499"/>
        <end position="518"/>
    </location>
</feature>